<dbReference type="GO" id="GO:0006357">
    <property type="term" value="P:regulation of transcription by RNA polymerase II"/>
    <property type="evidence" value="ECO:0007669"/>
    <property type="project" value="InterPro"/>
</dbReference>
<dbReference type="STRING" id="3469.A0A4Y7KHK5"/>
<dbReference type="InterPro" id="IPR002999">
    <property type="entry name" value="Tudor"/>
</dbReference>
<organism evidence="9 10">
    <name type="scientific">Papaver somniferum</name>
    <name type="common">Opium poppy</name>
    <dbReference type="NCBI Taxonomy" id="3469"/>
    <lineage>
        <taxon>Eukaryota</taxon>
        <taxon>Viridiplantae</taxon>
        <taxon>Streptophyta</taxon>
        <taxon>Embryophyta</taxon>
        <taxon>Tracheophyta</taxon>
        <taxon>Spermatophyta</taxon>
        <taxon>Magnoliopsida</taxon>
        <taxon>Ranunculales</taxon>
        <taxon>Papaveraceae</taxon>
        <taxon>Papaveroideae</taxon>
        <taxon>Papaver</taxon>
    </lineage>
</organism>
<dbReference type="Gene3D" id="2.30.30.140">
    <property type="match status" value="1"/>
</dbReference>
<dbReference type="SMART" id="SM00333">
    <property type="entry name" value="TUDOR"/>
    <property type="match status" value="1"/>
</dbReference>
<evidence type="ECO:0000313" key="9">
    <source>
        <dbReference type="EMBL" id="RZC71651.1"/>
    </source>
</evidence>
<dbReference type="PANTHER" id="PTHR14898">
    <property type="entry name" value="ENHANCER OF POLYCOMB"/>
    <property type="match status" value="1"/>
</dbReference>
<feature type="region of interest" description="Disordered" evidence="7">
    <location>
        <begin position="1508"/>
        <end position="1530"/>
    </location>
</feature>
<evidence type="ECO:0000256" key="2">
    <source>
        <dbReference type="ARBA" id="ARBA00008035"/>
    </source>
</evidence>
<dbReference type="InterPro" id="IPR024943">
    <property type="entry name" value="Enhancer_polycomb"/>
</dbReference>
<evidence type="ECO:0000313" key="10">
    <source>
        <dbReference type="Proteomes" id="UP000316621"/>
    </source>
</evidence>
<evidence type="ECO:0000256" key="6">
    <source>
        <dbReference type="RuleBase" id="RU361124"/>
    </source>
</evidence>
<feature type="compositionally biased region" description="Basic and acidic residues" evidence="7">
    <location>
        <begin position="31"/>
        <end position="41"/>
    </location>
</feature>
<feature type="region of interest" description="Disordered" evidence="7">
    <location>
        <begin position="478"/>
        <end position="497"/>
    </location>
</feature>
<gene>
    <name evidence="9" type="ORF">C5167_034855</name>
</gene>
<feature type="compositionally biased region" description="Basic and acidic residues" evidence="7">
    <location>
        <begin position="51"/>
        <end position="64"/>
    </location>
</feature>
<dbReference type="Proteomes" id="UP000316621">
    <property type="component" value="Chromosome 7"/>
</dbReference>
<evidence type="ECO:0000256" key="4">
    <source>
        <dbReference type="ARBA" id="ARBA00023163"/>
    </source>
</evidence>
<feature type="compositionally biased region" description="Basic residues" evidence="7">
    <location>
        <begin position="1520"/>
        <end position="1530"/>
    </location>
</feature>
<feature type="compositionally biased region" description="Basic and acidic residues" evidence="7">
    <location>
        <begin position="249"/>
        <end position="259"/>
    </location>
</feature>
<dbReference type="EMBL" id="CM010721">
    <property type="protein sequence ID" value="RZC71651.1"/>
    <property type="molecule type" value="Genomic_DNA"/>
</dbReference>
<protein>
    <recommendedName>
        <fullName evidence="6">Enhancer of polycomb-like protein</fullName>
    </recommendedName>
</protein>
<feature type="compositionally biased region" description="Polar residues" evidence="7">
    <location>
        <begin position="197"/>
        <end position="206"/>
    </location>
</feature>
<feature type="region of interest" description="Disordered" evidence="7">
    <location>
        <begin position="1023"/>
        <end position="1125"/>
    </location>
</feature>
<feature type="compositionally biased region" description="Polar residues" evidence="7">
    <location>
        <begin position="1026"/>
        <end position="1055"/>
    </location>
</feature>
<keyword evidence="5 6" id="KW-0539">Nucleus</keyword>
<name>A0A4Y7KHK5_PAPSO</name>
<evidence type="ECO:0000256" key="5">
    <source>
        <dbReference type="ARBA" id="ARBA00023242"/>
    </source>
</evidence>
<dbReference type="Gramene" id="RZC71651">
    <property type="protein sequence ID" value="RZC71651"/>
    <property type="gene ID" value="C5167_034855"/>
</dbReference>
<feature type="region of interest" description="Disordered" evidence="7">
    <location>
        <begin position="429"/>
        <end position="450"/>
    </location>
</feature>
<dbReference type="CDD" id="cd20404">
    <property type="entry name" value="Tudor_Agenet_AtEML-like"/>
    <property type="match status" value="1"/>
</dbReference>
<sequence>MENIVKKSDVSEISKESKLLDVESLNVEKSGAAKDRDEGKGLKRKRSRSSRGVENKEVSSEEVKKKTRGKKSRKEITDVGLESDSKKSTVEGQNAVHGNKVNGVSEKEIHVSGGSNLKNTNSSNNISVKFEDNAITIPKRPRGSLRRKKSHNNHIPVSAQVRNNVTCDDAEAANLDVKPIIPIFTYESRGKKHIVDSNENISNGGNSARHIKTENGASVVHVADSTEKKVHRRKRKVRDSEPQNQNSAEHLKPVPEKSLRTSANLQDDDEENLEQNAARMLSSLRFDPSCTGFSGNHSVSTSANGRSITPVSGVILRSRPNHSAGSEANSADAAGRVLRPRKQEKEMGQSRKRRHFYELLCKDLDAYWVLNRRIQVFWPLDKSWYFGLVNDYDPEKSLHHVKYDDRDEEWINLNNERFKLLLLPSEVPRKSGSKNSKAGGKHVDKRRMESEVDDSDLDRFVDSEPIVSWLSRLTRQSKSSSVGGTKKRRKTLSAPKNHVRRVVSDDSIATPSGCLVAEPSGSYLNQLSGKTAGLERSSDGETAEKSIMGHMARSKERNLPLVYVRRRFRDKGKRLGWASKEISCSRSGVGSDSSLASFADIDTIDLLKEYDSTHLWTGLDPDIVYWTGENLRLLRFDVPSACWGNMRLKLRMSLQCASGVMSVGKEVFMCQFLMLLHHGILITLWPRVRLEMLFVDNVVGLRFMLFEGCMSQAVSLICLIMAIFRQPNRYRKFVDLQSPLTSIRLKLSSFPDLARHLAFVSYNFLELDNSKWLYLDEKLKQYCSVIKQLPLSECTFDNVRVIQSRPVSSDTGVPFTMEGSHRKPTRGIMHMGFSKEFANASNNTGLLLSRCDGKHRSFPPFVLSFAAAPSFFVSLHLKLLMKKSVASVSFQKSLALVEDSESRGILMAPDDSSSFEELADQENPNVEIDALSISNTGIGMVLSEGCLLDEHDVTETSVGPHDSGKNENSDDRSSQEKSESGHLSHLSSIRVQIPADNQFGTQSLDRGRQNAQQSTSNLVWHMNDCNIRSPNPTAPRSSWQRSRHNSGPLSCSHRSNMWPDGRTDPTHNGLANGSKKPRSQISYVVPFGGHDLSSKPRSHLRRGRPHKKIRDENEKVISSGSRSPQRQTDYFSCSANVLITEADRGRRECGCLVVLEFVDRKDWKLLVKLSGVVRYSHKPCQILQAGSTNRHTHAMMWKGGKDWTLEFPDRSQWACFKEMHEECYNRNNRAALVKSIPIPGVRLLEESDIVAAGVPFVRTLKYHRQQESDAEMALNPTRFMYDMDTDDEEWLSRYENSLDVSENNRSEISVDLFERTMDIFERVAFAEESEDFTLDEIDEIIADIGPFDAIEAIYEHWQQKRQRSRWPLIRQLQPPLYERYQQQVKEWEAANPNIYTNGGNLHGVPEKPAMFAFCLKPRGLGVTNKFSKQRSHRKLSAGGNNYIYPRDQDELHVLVLFMFIAASGRKSNGYEERGIHLGQNYDYSDASPWLQTSTRTMSPRDAIGSGNLSMSSDGSERSHHQTIHGNKSRKMRTLLSPMDSQMMTMSYNQRTTKRNGMSQWNMGLSEWPNNRRHYYNQSDGFPRVKVEQLDDSDVDEFRLRDASGAAKHASNMAKLKREKAQRLLYRADRAIHKASVALMIAEAMKASSEKESTGYDE</sequence>
<dbReference type="OMA" id="QWILTIQ"/>
<evidence type="ECO:0000256" key="1">
    <source>
        <dbReference type="ARBA" id="ARBA00004123"/>
    </source>
</evidence>
<evidence type="ECO:0000256" key="7">
    <source>
        <dbReference type="SAM" id="MobiDB-lite"/>
    </source>
</evidence>
<reference evidence="9 10" key="1">
    <citation type="journal article" date="2018" name="Science">
        <title>The opium poppy genome and morphinan production.</title>
        <authorList>
            <person name="Guo L."/>
            <person name="Winzer T."/>
            <person name="Yang X."/>
            <person name="Li Y."/>
            <person name="Ning Z."/>
            <person name="He Z."/>
            <person name="Teodor R."/>
            <person name="Lu Y."/>
            <person name="Bowser T.A."/>
            <person name="Graham I.A."/>
            <person name="Ye K."/>
        </authorList>
    </citation>
    <scope>NUCLEOTIDE SEQUENCE [LARGE SCALE GENOMIC DNA]</scope>
    <source>
        <strain evidence="10">cv. HN1</strain>
        <tissue evidence="9">Leaves</tissue>
    </source>
</reference>
<dbReference type="GO" id="GO:0005634">
    <property type="term" value="C:nucleus"/>
    <property type="evidence" value="ECO:0007669"/>
    <property type="project" value="UniProtKB-SubCell"/>
</dbReference>
<evidence type="ECO:0000259" key="8">
    <source>
        <dbReference type="SMART" id="SM00333"/>
    </source>
</evidence>
<feature type="compositionally biased region" description="Basic residues" evidence="7">
    <location>
        <begin position="1096"/>
        <end position="1108"/>
    </location>
</feature>
<dbReference type="Pfam" id="PF10513">
    <property type="entry name" value="EPL1"/>
    <property type="match status" value="1"/>
</dbReference>
<evidence type="ECO:0000256" key="3">
    <source>
        <dbReference type="ARBA" id="ARBA00023015"/>
    </source>
</evidence>
<comment type="similarity">
    <text evidence="2 6">Belongs to the enhancer of polycomb family.</text>
</comment>
<keyword evidence="4 6" id="KW-0804">Transcription</keyword>
<dbReference type="GO" id="GO:0035267">
    <property type="term" value="C:NuA4 histone acetyltransferase complex"/>
    <property type="evidence" value="ECO:0007669"/>
    <property type="project" value="InterPro"/>
</dbReference>
<keyword evidence="10" id="KW-1185">Reference proteome</keyword>
<feature type="domain" description="Tudor" evidence="8">
    <location>
        <begin position="366"/>
        <end position="424"/>
    </location>
</feature>
<feature type="compositionally biased region" description="Polar residues" evidence="7">
    <location>
        <begin position="1116"/>
        <end position="1125"/>
    </location>
</feature>
<proteinExistence type="inferred from homology"/>
<feature type="region of interest" description="Disordered" evidence="7">
    <location>
        <begin position="954"/>
        <end position="987"/>
    </location>
</feature>
<feature type="region of interest" description="Disordered" evidence="7">
    <location>
        <begin position="196"/>
        <end position="269"/>
    </location>
</feature>
<feature type="compositionally biased region" description="Basic residues" evidence="7">
    <location>
        <begin position="485"/>
        <end position="497"/>
    </location>
</feature>
<dbReference type="InterPro" id="IPR019542">
    <property type="entry name" value="Enhancer_polycomb-like_N"/>
</dbReference>
<comment type="subcellular location">
    <subcellularLocation>
        <location evidence="1 6">Nucleus</location>
    </subcellularLocation>
</comment>
<accession>A0A4Y7KHK5</accession>
<feature type="region of interest" description="Disordered" evidence="7">
    <location>
        <begin position="317"/>
        <end position="349"/>
    </location>
</feature>
<keyword evidence="3 6" id="KW-0805">Transcription regulation</keyword>
<feature type="compositionally biased region" description="Basic and acidic residues" evidence="7">
    <location>
        <begin position="962"/>
        <end position="982"/>
    </location>
</feature>
<feature type="region of interest" description="Disordered" evidence="7">
    <location>
        <begin position="28"/>
        <end position="102"/>
    </location>
</feature>